<reference evidence="1 2" key="1">
    <citation type="submission" date="2020-08" db="EMBL/GenBank/DDBJ databases">
        <title>Genomic Encyclopedia of Type Strains, Phase IV (KMG-IV): sequencing the most valuable type-strain genomes for metagenomic binning, comparative biology and taxonomic classification.</title>
        <authorList>
            <person name="Goeker M."/>
        </authorList>
    </citation>
    <scope>NUCLEOTIDE SEQUENCE [LARGE SCALE GENOMIC DNA]</scope>
    <source>
        <strain evidence="1 2">DSM 103462</strain>
    </source>
</reference>
<comment type="caution">
    <text evidence="1">The sequence shown here is derived from an EMBL/GenBank/DDBJ whole genome shotgun (WGS) entry which is preliminary data.</text>
</comment>
<dbReference type="Proteomes" id="UP000518887">
    <property type="component" value="Unassembled WGS sequence"/>
</dbReference>
<gene>
    <name evidence="1" type="ORF">HNP76_001609</name>
</gene>
<evidence type="ECO:0000313" key="2">
    <source>
        <dbReference type="Proteomes" id="UP000518887"/>
    </source>
</evidence>
<dbReference type="EMBL" id="JACHFQ010000005">
    <property type="protein sequence ID" value="MBB5226236.1"/>
    <property type="molecule type" value="Genomic_DNA"/>
</dbReference>
<protein>
    <submittedName>
        <fullName evidence="1">Uncharacterized protein</fullName>
    </submittedName>
</protein>
<keyword evidence="2" id="KW-1185">Reference proteome</keyword>
<proteinExistence type="predicted"/>
<accession>A0A7W8G9L3</accession>
<name>A0A7W8G9L3_9SPIR</name>
<dbReference type="AlphaFoldDB" id="A0A7W8G9L3"/>
<sequence>MTSSKSVVLDGTFSPRVMELRKKIHDADYIDYAVQRIAQVLSRKIVEDSEQQLMRRRHESK</sequence>
<evidence type="ECO:0000313" key="1">
    <source>
        <dbReference type="EMBL" id="MBB5226236.1"/>
    </source>
</evidence>
<dbReference type="RefSeq" id="WP_184659318.1">
    <property type="nucleotide sequence ID" value="NZ_CP031518.1"/>
</dbReference>
<organism evidence="1 2">
    <name type="scientific">Treponema ruminis</name>
    <dbReference type="NCBI Taxonomy" id="744515"/>
    <lineage>
        <taxon>Bacteria</taxon>
        <taxon>Pseudomonadati</taxon>
        <taxon>Spirochaetota</taxon>
        <taxon>Spirochaetia</taxon>
        <taxon>Spirochaetales</taxon>
        <taxon>Treponemataceae</taxon>
        <taxon>Treponema</taxon>
    </lineage>
</organism>